<evidence type="ECO:0000313" key="4">
    <source>
        <dbReference type="Proteomes" id="UP000294513"/>
    </source>
</evidence>
<evidence type="ECO:0000256" key="1">
    <source>
        <dbReference type="ARBA" id="ARBA00022729"/>
    </source>
</evidence>
<name>A0A4R5AFU1_9ACTN</name>
<dbReference type="InterPro" id="IPR024370">
    <property type="entry name" value="PBP_domain"/>
</dbReference>
<sequence>MCFSGTLRLVGSTAFERTADVLRRGYEARCPDADVEVRSVGSNEGTRALTTGNAASTIAMHDGHLRPDSDEIRIRGFRGLPVAPVAFAVIVHKGTGVTGLSVRDLRSIYARGGGPTSWKQLRGGADLPIRLVSRTEGSGTRTIFEERVLSEPEPELSSRDCRRKDEIRAALRTIRCERSSQGQILDTVNAVPGAIGYAELHVAADTRRYPNVRVLALDGRRPGAAAAMDHYPFAAPEVFYTYGLPPNNSPASAFLTFLSGGAARKLLQQAGSSPCLTADAQVAAPCQTT</sequence>
<reference evidence="3 4" key="1">
    <citation type="submission" date="2019-03" db="EMBL/GenBank/DDBJ databases">
        <title>Draft genome sequences of novel Actinobacteria.</title>
        <authorList>
            <person name="Sahin N."/>
            <person name="Ay H."/>
            <person name="Saygin H."/>
        </authorList>
    </citation>
    <scope>NUCLEOTIDE SEQUENCE [LARGE SCALE GENOMIC DNA]</scope>
    <source>
        <strain evidence="3 4">H3C3</strain>
    </source>
</reference>
<keyword evidence="4" id="KW-1185">Reference proteome</keyword>
<organism evidence="3 4">
    <name type="scientific">Actinomadura rubrisoli</name>
    <dbReference type="NCBI Taxonomy" id="2530368"/>
    <lineage>
        <taxon>Bacteria</taxon>
        <taxon>Bacillati</taxon>
        <taxon>Actinomycetota</taxon>
        <taxon>Actinomycetes</taxon>
        <taxon>Streptosporangiales</taxon>
        <taxon>Thermomonosporaceae</taxon>
        <taxon>Actinomadura</taxon>
    </lineage>
</organism>
<dbReference type="PANTHER" id="PTHR30570">
    <property type="entry name" value="PERIPLASMIC PHOSPHATE BINDING COMPONENT OF PHOSPHATE ABC TRANSPORTER"/>
    <property type="match status" value="1"/>
</dbReference>
<dbReference type="Pfam" id="PF12849">
    <property type="entry name" value="PBP_like_2"/>
    <property type="match status" value="1"/>
</dbReference>
<accession>A0A4R5AFU1</accession>
<protein>
    <recommendedName>
        <fullName evidence="2">PBP domain-containing protein</fullName>
    </recommendedName>
</protein>
<dbReference type="SUPFAM" id="SSF53850">
    <property type="entry name" value="Periplasmic binding protein-like II"/>
    <property type="match status" value="1"/>
</dbReference>
<dbReference type="EMBL" id="SMKU01000316">
    <property type="protein sequence ID" value="TDD69774.1"/>
    <property type="molecule type" value="Genomic_DNA"/>
</dbReference>
<evidence type="ECO:0000313" key="3">
    <source>
        <dbReference type="EMBL" id="TDD69774.1"/>
    </source>
</evidence>
<keyword evidence="1" id="KW-0732">Signal</keyword>
<dbReference type="Proteomes" id="UP000294513">
    <property type="component" value="Unassembled WGS sequence"/>
</dbReference>
<comment type="caution">
    <text evidence="3">The sequence shown here is derived from an EMBL/GenBank/DDBJ whole genome shotgun (WGS) entry which is preliminary data.</text>
</comment>
<evidence type="ECO:0000259" key="2">
    <source>
        <dbReference type="Pfam" id="PF12849"/>
    </source>
</evidence>
<dbReference type="AlphaFoldDB" id="A0A4R5AFU1"/>
<feature type="domain" description="PBP" evidence="2">
    <location>
        <begin position="5"/>
        <end position="258"/>
    </location>
</feature>
<proteinExistence type="predicted"/>
<dbReference type="PANTHER" id="PTHR30570:SF1">
    <property type="entry name" value="PHOSPHATE-BINDING PROTEIN PSTS"/>
    <property type="match status" value="1"/>
</dbReference>
<gene>
    <name evidence="3" type="ORF">E1298_37265</name>
</gene>
<dbReference type="Gene3D" id="3.40.190.10">
    <property type="entry name" value="Periplasmic binding protein-like II"/>
    <property type="match status" value="2"/>
</dbReference>
<dbReference type="InterPro" id="IPR050811">
    <property type="entry name" value="Phosphate_ABC_transporter"/>
</dbReference>